<feature type="signal peptide" evidence="1">
    <location>
        <begin position="1"/>
        <end position="23"/>
    </location>
</feature>
<name>A0A7J6TVA6_PEROL</name>
<dbReference type="AlphaFoldDB" id="A0A7J6TVA6"/>
<comment type="caution">
    <text evidence="2">The sequence shown here is derived from an EMBL/GenBank/DDBJ whole genome shotgun (WGS) entry which is preliminary data.</text>
</comment>
<evidence type="ECO:0000313" key="3">
    <source>
        <dbReference type="Proteomes" id="UP000553632"/>
    </source>
</evidence>
<proteinExistence type="predicted"/>
<evidence type="ECO:0000256" key="1">
    <source>
        <dbReference type="SAM" id="SignalP"/>
    </source>
</evidence>
<protein>
    <submittedName>
        <fullName evidence="2">Uncharacterized protein</fullName>
    </submittedName>
</protein>
<evidence type="ECO:0000313" key="2">
    <source>
        <dbReference type="EMBL" id="KAF4748440.1"/>
    </source>
</evidence>
<dbReference type="Proteomes" id="UP000553632">
    <property type="component" value="Unassembled WGS sequence"/>
</dbReference>
<keyword evidence="3" id="KW-1185">Reference proteome</keyword>
<reference evidence="2 3" key="1">
    <citation type="submission" date="2020-04" db="EMBL/GenBank/DDBJ databases">
        <title>Perkinsus olseni comparative genomics.</title>
        <authorList>
            <person name="Bogema D.R."/>
        </authorList>
    </citation>
    <scope>NUCLEOTIDE SEQUENCE [LARGE SCALE GENOMIC DNA]</scope>
    <source>
        <strain evidence="2 3">ATCC PRA-207</strain>
    </source>
</reference>
<gene>
    <name evidence="2" type="ORF">FOZ63_033877</name>
</gene>
<dbReference type="EMBL" id="JABANO010008502">
    <property type="protein sequence ID" value="KAF4748440.1"/>
    <property type="molecule type" value="Genomic_DNA"/>
</dbReference>
<organism evidence="2 3">
    <name type="scientific">Perkinsus olseni</name>
    <name type="common">Perkinsus atlanticus</name>
    <dbReference type="NCBI Taxonomy" id="32597"/>
    <lineage>
        <taxon>Eukaryota</taxon>
        <taxon>Sar</taxon>
        <taxon>Alveolata</taxon>
        <taxon>Perkinsozoa</taxon>
        <taxon>Perkinsea</taxon>
        <taxon>Perkinsida</taxon>
        <taxon>Perkinsidae</taxon>
        <taxon>Perkinsus</taxon>
    </lineage>
</organism>
<keyword evidence="1" id="KW-0732">Signal</keyword>
<feature type="chain" id="PRO_5029449252" evidence="1">
    <location>
        <begin position="24"/>
        <end position="229"/>
    </location>
</feature>
<sequence>MVTLTCNILTLVSVLTSAMGLEAANNFNMGDLRRALHQHNQPKPPRTVTGDAMGCKIEYGDSSIDLRKTCDQDYYLRWEADQPRSMSATFWVFPDYTYHFSFVDGARSTNCAGPDNKMETLYARVCPLPPLMDSIERAFTGGMNQEKCLMLAEKIEDSPLEGYVKGNWLKQFFLERMSEAFEVDHVKCLQWVNGIPDRIETEEIICKLAWIGSRSPAERQIQAFPRSQS</sequence>
<accession>A0A7J6TVA6</accession>